<evidence type="ECO:0000313" key="2">
    <source>
        <dbReference type="EMBL" id="XBW08750.1"/>
    </source>
</evidence>
<proteinExistence type="predicted"/>
<dbReference type="SUPFAM" id="SSF54211">
    <property type="entry name" value="Ribosomal protein S5 domain 2-like"/>
    <property type="match status" value="1"/>
</dbReference>
<dbReference type="InterPro" id="IPR014721">
    <property type="entry name" value="Ribsml_uS5_D2-typ_fold_subgr"/>
</dbReference>
<evidence type="ECO:0000259" key="1">
    <source>
        <dbReference type="SMART" id="SM00382"/>
    </source>
</evidence>
<dbReference type="PANTHER" id="PTHR32039:SF7">
    <property type="entry name" value="COMPETENCE PROTEIN COMM"/>
    <property type="match status" value="1"/>
</dbReference>
<dbReference type="InterPro" id="IPR003593">
    <property type="entry name" value="AAA+_ATPase"/>
</dbReference>
<dbReference type="PANTHER" id="PTHR32039">
    <property type="entry name" value="MAGNESIUM-CHELATASE SUBUNIT CHLI"/>
    <property type="match status" value="1"/>
</dbReference>
<dbReference type="Pfam" id="PF01078">
    <property type="entry name" value="Mg_chelatase"/>
    <property type="match status" value="1"/>
</dbReference>
<reference evidence="2" key="1">
    <citation type="submission" date="2023-11" db="EMBL/GenBank/DDBJ databases">
        <title>Scrofimicrobium hongkongense sp. nov., isolated from a patient with peritonitis.</title>
        <authorList>
            <person name="Lao H.Y."/>
            <person name="Wong A.Y.P."/>
            <person name="Ng T.L."/>
            <person name="Wong R.Y.L."/>
            <person name="Yau M.C.Y."/>
            <person name="Lam J.Y.W."/>
            <person name="Siu G.K.H."/>
        </authorList>
    </citation>
    <scope>NUCLEOTIDE SEQUENCE</scope>
    <source>
        <strain evidence="2">R131</strain>
    </source>
</reference>
<dbReference type="KEGG" id="sapp:SAC06_04120"/>
<name>A0AAU7VA65_9ACTO</name>
<dbReference type="Gene3D" id="3.40.50.300">
    <property type="entry name" value="P-loop containing nucleotide triphosphate hydrolases"/>
    <property type="match status" value="1"/>
</dbReference>
<dbReference type="SMART" id="SM00382">
    <property type="entry name" value="AAA"/>
    <property type="match status" value="1"/>
</dbReference>
<dbReference type="InterPro" id="IPR020568">
    <property type="entry name" value="Ribosomal_Su5_D2-typ_SF"/>
</dbReference>
<protein>
    <submittedName>
        <fullName evidence="2">ATP-binding protein</fullName>
    </submittedName>
</protein>
<organism evidence="2">
    <name type="scientific">Scrofimicrobium appendicitidis</name>
    <dbReference type="NCBI Taxonomy" id="3079930"/>
    <lineage>
        <taxon>Bacteria</taxon>
        <taxon>Bacillati</taxon>
        <taxon>Actinomycetota</taxon>
        <taxon>Actinomycetes</taxon>
        <taxon>Actinomycetales</taxon>
        <taxon>Actinomycetaceae</taxon>
        <taxon>Scrofimicrobium</taxon>
    </lineage>
</organism>
<dbReference type="AlphaFoldDB" id="A0AAU7VA65"/>
<dbReference type="Gene3D" id="3.30.230.10">
    <property type="match status" value="1"/>
</dbReference>
<keyword evidence="2" id="KW-0547">Nucleotide-binding</keyword>
<dbReference type="InterPro" id="IPR045006">
    <property type="entry name" value="CHLI-like"/>
</dbReference>
<accession>A0AAU7VA65</accession>
<gene>
    <name evidence="2" type="ORF">SAC06_04120</name>
</gene>
<sequence length="503" mass="53574">MSTAYAISLTGLRGVPVRVEAQLGTGLVQTTIVGLADTALRESKERLRSALQSCQVPSLNRRLTINLSPASLPKTGSGFDLSIAAAVLSVRGLVDPELLPGTVFAAELGLDGTVRPIPGILAHAWSAQDQGFRRIVVAEESRAEADQVQGIEVIGCRHLSQLVQAFQPGGAGWDQFCPPPAVAADPVPGALADEDVDLNEVRGQPAARWAALVAAVGGHHLLLHGEAGSGKTLLAERIGTLLPPLDSHDALVLGAMRSATSSGGTLDRRAPNQIAGPNTTVPALLGGGPRLVRPGLISLAHGGVLVLNEAPEFPRRVLDALRGPLDNGEVTIRRTGGVVTFPAQFQLVLTANPCGCGPRCHCTPSQRHRYRQRLSGPLLDRIDIQWEMNQPTLTELERDQPISSAEAQQQVAAARARGRARWSTWPLNAHVPGRFLRTEGSIPDSFLRVLELTVSRGNLSLRGADRILRLAWSIADLAGHQRPTAEDLSSAMTLRLDHPWGRS</sequence>
<keyword evidence="2" id="KW-0067">ATP-binding</keyword>
<dbReference type="InterPro" id="IPR000523">
    <property type="entry name" value="Mg_chelatse_chII-like_cat_dom"/>
</dbReference>
<dbReference type="InterPro" id="IPR025158">
    <property type="entry name" value="Mg_chelat-rel_C"/>
</dbReference>
<dbReference type="SUPFAM" id="SSF52540">
    <property type="entry name" value="P-loop containing nucleoside triphosphate hydrolases"/>
    <property type="match status" value="1"/>
</dbReference>
<dbReference type="Pfam" id="PF13335">
    <property type="entry name" value="Mg_chelatase_C"/>
    <property type="match status" value="1"/>
</dbReference>
<dbReference type="EMBL" id="CP138335">
    <property type="protein sequence ID" value="XBW08750.1"/>
    <property type="molecule type" value="Genomic_DNA"/>
</dbReference>
<dbReference type="Pfam" id="PF13541">
    <property type="entry name" value="ChlI"/>
    <property type="match status" value="1"/>
</dbReference>
<dbReference type="RefSeq" id="WP_350258950.1">
    <property type="nucleotide sequence ID" value="NZ_CP138335.1"/>
</dbReference>
<dbReference type="GO" id="GO:0005524">
    <property type="term" value="F:ATP binding"/>
    <property type="evidence" value="ECO:0007669"/>
    <property type="project" value="UniProtKB-KW"/>
</dbReference>
<feature type="domain" description="AAA+ ATPase" evidence="1">
    <location>
        <begin position="217"/>
        <end position="392"/>
    </location>
</feature>
<dbReference type="InterPro" id="IPR027417">
    <property type="entry name" value="P-loop_NTPase"/>
</dbReference>